<dbReference type="Proteomes" id="UP000801492">
    <property type="component" value="Unassembled WGS sequence"/>
</dbReference>
<dbReference type="AlphaFoldDB" id="A0A8K0DC15"/>
<accession>A0A8K0DC15</accession>
<dbReference type="EMBL" id="VTPC01002338">
    <property type="protein sequence ID" value="KAF2900217.1"/>
    <property type="molecule type" value="Genomic_DNA"/>
</dbReference>
<evidence type="ECO:0000313" key="1">
    <source>
        <dbReference type="EMBL" id="KAF2900217.1"/>
    </source>
</evidence>
<protein>
    <recommendedName>
        <fullName evidence="3">Nose resistant-to-fluoxetine protein N-terminal domain-containing protein</fullName>
    </recommendedName>
</protein>
<proteinExistence type="predicted"/>
<sequence>MEDRNQVDVEPTDMSDPVLCTKDAINLAKNSKSPYQPDWVEKTEIVTKETVWILPKFKNRKVSLYSELHEPRLIDLPKGTVYLPWGTCLPNTCSAKDFRTLHAFILRFSEDDCQTEASQTRRIDKSDIAAM</sequence>
<evidence type="ECO:0008006" key="3">
    <source>
        <dbReference type="Google" id="ProtNLM"/>
    </source>
</evidence>
<organism evidence="1 2">
    <name type="scientific">Ignelater luminosus</name>
    <name type="common">Cucubano</name>
    <name type="synonym">Pyrophorus luminosus</name>
    <dbReference type="NCBI Taxonomy" id="2038154"/>
    <lineage>
        <taxon>Eukaryota</taxon>
        <taxon>Metazoa</taxon>
        <taxon>Ecdysozoa</taxon>
        <taxon>Arthropoda</taxon>
        <taxon>Hexapoda</taxon>
        <taxon>Insecta</taxon>
        <taxon>Pterygota</taxon>
        <taxon>Neoptera</taxon>
        <taxon>Endopterygota</taxon>
        <taxon>Coleoptera</taxon>
        <taxon>Polyphaga</taxon>
        <taxon>Elateriformia</taxon>
        <taxon>Elateroidea</taxon>
        <taxon>Elateridae</taxon>
        <taxon>Agrypninae</taxon>
        <taxon>Pyrophorini</taxon>
        <taxon>Ignelater</taxon>
    </lineage>
</organism>
<name>A0A8K0DC15_IGNLU</name>
<gene>
    <name evidence="1" type="ORF">ILUMI_05969</name>
</gene>
<comment type="caution">
    <text evidence="1">The sequence shown here is derived from an EMBL/GenBank/DDBJ whole genome shotgun (WGS) entry which is preliminary data.</text>
</comment>
<evidence type="ECO:0000313" key="2">
    <source>
        <dbReference type="Proteomes" id="UP000801492"/>
    </source>
</evidence>
<keyword evidence="2" id="KW-1185">Reference proteome</keyword>
<reference evidence="1" key="1">
    <citation type="submission" date="2019-08" db="EMBL/GenBank/DDBJ databases">
        <title>The genome of the North American firefly Photinus pyralis.</title>
        <authorList>
            <consortium name="Photinus pyralis genome working group"/>
            <person name="Fallon T.R."/>
            <person name="Sander Lower S.E."/>
            <person name="Weng J.-K."/>
        </authorList>
    </citation>
    <scope>NUCLEOTIDE SEQUENCE</scope>
    <source>
        <strain evidence="1">TRF0915ILg1</strain>
        <tissue evidence="1">Whole body</tissue>
    </source>
</reference>